<evidence type="ECO:0000256" key="7">
    <source>
        <dbReference type="ARBA" id="ARBA00006840"/>
    </source>
</evidence>
<comment type="subunit">
    <text evidence="21">Interacts with TIMP1 and ITGB1 and recruits TIMP1 to ITGB1. Interacts with CD9. Identified in a complex with CD9 and ITGB3. Interacts with PMEL. Interacts with KDR/VEGFR2; identified in a complex with ITGB1 and KDR/VEGFR2 and is required to recruit KDR to ITGB1 complexes. Interacts with SYT7.</text>
</comment>
<proteinExistence type="inferred from homology"/>
<keyword evidence="17" id="KW-0325">Glycoprotein</keyword>
<keyword evidence="15 22" id="KW-0472">Membrane</keyword>
<feature type="transmembrane region" description="Helical" evidence="22">
    <location>
        <begin position="27"/>
        <end position="48"/>
    </location>
</feature>
<dbReference type="GeneID" id="106662015"/>
<dbReference type="PANTHER" id="PTHR19282:SF544">
    <property type="entry name" value="TETRASPANIN"/>
    <property type="match status" value="1"/>
</dbReference>
<dbReference type="OMA" id="DSCCKTR"/>
<comment type="function">
    <text evidence="20">Functions as a cell surface receptor for TIMP1 and plays a role in the activation of cellular signaling cascades. Plays a role in the activation of ITGB1 and integrin signaling, leading to the activation of AKT, FAK/PTK2 and MAP kinases. Promotes cell survival, reorganization of the actin cytoskeleton, cell adhesion, spreading and migration, via its role in the activation of AKT and FAK/PTK2. Plays a role in VEGFA signaling via its role in regulating the internalization of KDR/VEGFR2. Plays a role in intracellular vesicular transport processes, and is required for normal trafficking of the PMEL luminal domain that is essential for the development and maturation of melanocytes. Plays a role in the adhesion of leukocytes onto endothelial cells via its role in the regulation of SELP trafficking. May play a role in mast cell degranulation in response to Ms4a2/FceRI stimulation, but not in mast cell degranulation in response to other stimuli.</text>
</comment>
<feature type="transmembrane region" description="Helical" evidence="22">
    <location>
        <begin position="220"/>
        <end position="246"/>
    </location>
</feature>
<sequence length="253" mass="28560">MKNHHVKNRRHDEGCCSTNLSKNFFHVYNFIFFLAGCGVIAVGLWTILTKHEYIPLLTNLTYPLAAYVLVIAGCLTLIGVFIGCCSVQKENRCFIILYTFLLLLIFLIEVMVGMLSYVYRDQVEVELKHNLNATFVENYGVSLKITLAIDKMQQEYKCCGATSFENWQYSRWKLEGNVTNDVPDSCCKSMSFGCGASSHPSNIPYSGCIHKFSEVLMQQLVIICAVGLGLSVIPIFGMLLSCFLYFKLKDSDE</sequence>
<protein>
    <recommendedName>
        <fullName evidence="22">Tetraspanin</fullName>
    </recommendedName>
</protein>
<keyword evidence="8" id="KW-0813">Transport</keyword>
<keyword evidence="9" id="KW-1003">Cell membrane</keyword>
<evidence type="ECO:0000256" key="18">
    <source>
        <dbReference type="ARBA" id="ARBA00023228"/>
    </source>
</evidence>
<feature type="transmembrane region" description="Helical" evidence="22">
    <location>
        <begin position="60"/>
        <end position="83"/>
    </location>
</feature>
<reference evidence="23" key="1">
    <citation type="submission" date="2022-01" db="UniProtKB">
        <authorList>
            <consortium name="EnsemblMetazoa"/>
        </authorList>
    </citation>
    <scope>IDENTIFICATION</scope>
</reference>
<dbReference type="EnsemblMetazoa" id="XM_014385811.2">
    <property type="protein sequence ID" value="XP_014241297.1"/>
    <property type="gene ID" value="LOC106662015"/>
</dbReference>
<accession>A0A8I6RDN6</accession>
<dbReference type="SUPFAM" id="SSF48652">
    <property type="entry name" value="Tetraspanin"/>
    <property type="match status" value="1"/>
</dbReference>
<keyword evidence="19" id="KW-0449">Lipoprotein</keyword>
<name>A0A8I6RDN6_CIMLE</name>
<keyword evidence="24" id="KW-1185">Reference proteome</keyword>
<feature type="transmembrane region" description="Helical" evidence="22">
    <location>
        <begin position="95"/>
        <end position="119"/>
    </location>
</feature>
<keyword evidence="16" id="KW-0564">Palmitate</keyword>
<dbReference type="GO" id="GO:0005886">
    <property type="term" value="C:plasma membrane"/>
    <property type="evidence" value="ECO:0007669"/>
    <property type="project" value="UniProtKB-SubCell"/>
</dbReference>
<dbReference type="GO" id="GO:0015031">
    <property type="term" value="P:protein transport"/>
    <property type="evidence" value="ECO:0007669"/>
    <property type="project" value="UniProtKB-KW"/>
</dbReference>
<evidence type="ECO:0000256" key="22">
    <source>
        <dbReference type="RuleBase" id="RU361218"/>
    </source>
</evidence>
<dbReference type="Proteomes" id="UP000494040">
    <property type="component" value="Unassembled WGS sequence"/>
</dbReference>
<evidence type="ECO:0000256" key="16">
    <source>
        <dbReference type="ARBA" id="ARBA00023139"/>
    </source>
</evidence>
<dbReference type="GO" id="GO:0009986">
    <property type="term" value="C:cell surface"/>
    <property type="evidence" value="ECO:0007669"/>
    <property type="project" value="UniProtKB-SubCell"/>
</dbReference>
<evidence type="ECO:0000256" key="19">
    <source>
        <dbReference type="ARBA" id="ARBA00023288"/>
    </source>
</evidence>
<dbReference type="InterPro" id="IPR018499">
    <property type="entry name" value="Tetraspanin/Peripherin"/>
</dbReference>
<keyword evidence="11 22" id="KW-0812">Transmembrane</keyword>
<evidence type="ECO:0000256" key="14">
    <source>
        <dbReference type="ARBA" id="ARBA00022989"/>
    </source>
</evidence>
<comment type="subcellular location">
    <subcellularLocation>
        <location evidence="5">Cell membrane</location>
        <topology evidence="5">Multi-pass membrane protein</topology>
    </subcellularLocation>
    <subcellularLocation>
        <location evidence="3">Cell surface</location>
    </subcellularLocation>
    <subcellularLocation>
        <location evidence="1">Late endosome membrane</location>
        <topology evidence="1">Multi-pass membrane protein</topology>
    </subcellularLocation>
    <subcellularLocation>
        <location evidence="6">Lysosome membrane</location>
    </subcellularLocation>
    <subcellularLocation>
        <location evidence="2">Melanosome</location>
    </subcellularLocation>
    <subcellularLocation>
        <location evidence="22">Membrane</location>
        <topology evidence="22">Multi-pass membrane protein</topology>
    </subcellularLocation>
    <subcellularLocation>
        <location evidence="4">Secreted</location>
    </subcellularLocation>
</comment>
<keyword evidence="12" id="KW-0967">Endosome</keyword>
<keyword evidence="14 22" id="KW-1133">Transmembrane helix</keyword>
<dbReference type="CDD" id="cd03155">
    <property type="entry name" value="CD151_like_LEL"/>
    <property type="match status" value="1"/>
</dbReference>
<evidence type="ECO:0000313" key="24">
    <source>
        <dbReference type="Proteomes" id="UP000494040"/>
    </source>
</evidence>
<organism evidence="23 24">
    <name type="scientific">Cimex lectularius</name>
    <name type="common">Bed bug</name>
    <name type="synonym">Acanthia lectularia</name>
    <dbReference type="NCBI Taxonomy" id="79782"/>
    <lineage>
        <taxon>Eukaryota</taxon>
        <taxon>Metazoa</taxon>
        <taxon>Ecdysozoa</taxon>
        <taxon>Arthropoda</taxon>
        <taxon>Hexapoda</taxon>
        <taxon>Insecta</taxon>
        <taxon>Pterygota</taxon>
        <taxon>Neoptera</taxon>
        <taxon>Paraneoptera</taxon>
        <taxon>Hemiptera</taxon>
        <taxon>Heteroptera</taxon>
        <taxon>Panheteroptera</taxon>
        <taxon>Cimicomorpha</taxon>
        <taxon>Cimicidae</taxon>
        <taxon>Cimex</taxon>
    </lineage>
</organism>
<keyword evidence="18" id="KW-0458">Lysosome</keyword>
<evidence type="ECO:0000313" key="23">
    <source>
        <dbReference type="EnsemblMetazoa" id="XP_014241297.1"/>
    </source>
</evidence>
<evidence type="ECO:0000256" key="17">
    <source>
        <dbReference type="ARBA" id="ARBA00023180"/>
    </source>
</evidence>
<dbReference type="PIRSF" id="PIRSF002419">
    <property type="entry name" value="Tetraspanin"/>
    <property type="match status" value="1"/>
</dbReference>
<dbReference type="PRINTS" id="PR00259">
    <property type="entry name" value="TMFOUR"/>
</dbReference>
<dbReference type="GO" id="GO:0031902">
    <property type="term" value="C:late endosome membrane"/>
    <property type="evidence" value="ECO:0007669"/>
    <property type="project" value="UniProtKB-SubCell"/>
</dbReference>
<evidence type="ECO:0000256" key="21">
    <source>
        <dbReference type="ARBA" id="ARBA00046382"/>
    </source>
</evidence>
<evidence type="ECO:0000256" key="20">
    <source>
        <dbReference type="ARBA" id="ARBA00043922"/>
    </source>
</evidence>
<dbReference type="KEGG" id="clec:106662015"/>
<dbReference type="RefSeq" id="XP_014241297.1">
    <property type="nucleotide sequence ID" value="XM_014385811.2"/>
</dbReference>
<comment type="similarity">
    <text evidence="7 22">Belongs to the tetraspanin (TM4SF) family.</text>
</comment>
<dbReference type="PANTHER" id="PTHR19282">
    <property type="entry name" value="TETRASPANIN"/>
    <property type="match status" value="1"/>
</dbReference>
<keyword evidence="13" id="KW-0653">Protein transport</keyword>
<dbReference type="GO" id="GO:0030154">
    <property type="term" value="P:cell differentiation"/>
    <property type="evidence" value="ECO:0007669"/>
    <property type="project" value="UniProtKB-ARBA"/>
</dbReference>
<evidence type="ECO:0000256" key="15">
    <source>
        <dbReference type="ARBA" id="ARBA00023136"/>
    </source>
</evidence>
<evidence type="ECO:0000256" key="13">
    <source>
        <dbReference type="ARBA" id="ARBA00022927"/>
    </source>
</evidence>
<evidence type="ECO:0000256" key="8">
    <source>
        <dbReference type="ARBA" id="ARBA00022448"/>
    </source>
</evidence>
<evidence type="ECO:0000256" key="1">
    <source>
        <dbReference type="ARBA" id="ARBA00004107"/>
    </source>
</evidence>
<dbReference type="OrthoDB" id="9993879at2759"/>
<evidence type="ECO:0000256" key="9">
    <source>
        <dbReference type="ARBA" id="ARBA00022475"/>
    </source>
</evidence>
<evidence type="ECO:0000256" key="10">
    <source>
        <dbReference type="ARBA" id="ARBA00022525"/>
    </source>
</evidence>
<dbReference type="GO" id="GO:0005765">
    <property type="term" value="C:lysosomal membrane"/>
    <property type="evidence" value="ECO:0007669"/>
    <property type="project" value="UniProtKB-SubCell"/>
</dbReference>
<evidence type="ECO:0000256" key="11">
    <source>
        <dbReference type="ARBA" id="ARBA00022692"/>
    </source>
</evidence>
<keyword evidence="10" id="KW-0964">Secreted</keyword>
<dbReference type="FunFam" id="1.10.1450.10:FF:000019">
    <property type="entry name" value="Tetraspanin"/>
    <property type="match status" value="1"/>
</dbReference>
<evidence type="ECO:0000256" key="6">
    <source>
        <dbReference type="ARBA" id="ARBA00004656"/>
    </source>
</evidence>
<dbReference type="InterPro" id="IPR000301">
    <property type="entry name" value="Tetraspanin_animals"/>
</dbReference>
<dbReference type="Gene3D" id="1.10.1450.10">
    <property type="entry name" value="Tetraspanin"/>
    <property type="match status" value="1"/>
</dbReference>
<evidence type="ECO:0000256" key="2">
    <source>
        <dbReference type="ARBA" id="ARBA00004223"/>
    </source>
</evidence>
<evidence type="ECO:0000256" key="5">
    <source>
        <dbReference type="ARBA" id="ARBA00004651"/>
    </source>
</evidence>
<evidence type="ECO:0000256" key="3">
    <source>
        <dbReference type="ARBA" id="ARBA00004241"/>
    </source>
</evidence>
<dbReference type="Pfam" id="PF00335">
    <property type="entry name" value="Tetraspanin"/>
    <property type="match status" value="1"/>
</dbReference>
<evidence type="ECO:0000256" key="12">
    <source>
        <dbReference type="ARBA" id="ARBA00022753"/>
    </source>
</evidence>
<dbReference type="GO" id="GO:0005576">
    <property type="term" value="C:extracellular region"/>
    <property type="evidence" value="ECO:0007669"/>
    <property type="project" value="UniProtKB-SubCell"/>
</dbReference>
<dbReference type="InterPro" id="IPR008952">
    <property type="entry name" value="Tetraspanin_EC2_sf"/>
</dbReference>
<dbReference type="AlphaFoldDB" id="A0A8I6RDN6"/>
<evidence type="ECO:0000256" key="4">
    <source>
        <dbReference type="ARBA" id="ARBA00004613"/>
    </source>
</evidence>